<proteinExistence type="inferred from homology"/>
<dbReference type="Proteomes" id="UP000479987">
    <property type="component" value="Unassembled WGS sequence"/>
</dbReference>
<dbReference type="InterPro" id="IPR004117">
    <property type="entry name" value="7tm6_olfct_rcpt"/>
</dbReference>
<evidence type="ECO:0000256" key="3">
    <source>
        <dbReference type="ARBA" id="ARBA00022692"/>
    </source>
</evidence>
<keyword evidence="7 9" id="KW-0675">Receptor</keyword>
<reference evidence="10 11" key="1">
    <citation type="submission" date="2019-08" db="EMBL/GenBank/DDBJ databases">
        <title>High quality draft denovo assembly of Nylanderia fulva.</title>
        <authorList>
            <person name="Vargo E.L."/>
            <person name="Tarone A.M."/>
            <person name="Konganti K.R."/>
        </authorList>
    </citation>
    <scope>NUCLEOTIDE SEQUENCE [LARGE SCALE GENOMIC DNA]</scope>
    <source>
        <strain evidence="10">TAMU-Nful-2015</strain>
        <tissue evidence="10">Whole body</tissue>
    </source>
</reference>
<evidence type="ECO:0000256" key="1">
    <source>
        <dbReference type="ARBA" id="ARBA00004141"/>
    </source>
</evidence>
<accession>A0A6G1LPY9</accession>
<protein>
    <recommendedName>
        <fullName evidence="9">Odorant receptor</fullName>
    </recommendedName>
</protein>
<evidence type="ECO:0000256" key="7">
    <source>
        <dbReference type="ARBA" id="ARBA00023170"/>
    </source>
</evidence>
<keyword evidence="3 9" id="KW-0812">Transmembrane</keyword>
<keyword evidence="8 9" id="KW-0807">Transducer</keyword>
<comment type="caution">
    <text evidence="9">Lacks conserved residue(s) required for the propagation of feature annotation.</text>
</comment>
<dbReference type="PANTHER" id="PTHR21137">
    <property type="entry name" value="ODORANT RECEPTOR"/>
    <property type="match status" value="1"/>
</dbReference>
<keyword evidence="11" id="KW-1185">Reference proteome</keyword>
<dbReference type="GO" id="GO:0005549">
    <property type="term" value="F:odorant binding"/>
    <property type="evidence" value="ECO:0007669"/>
    <property type="project" value="InterPro"/>
</dbReference>
<feature type="transmembrane region" description="Helical" evidence="9">
    <location>
        <begin position="289"/>
        <end position="310"/>
    </location>
</feature>
<feature type="transmembrane region" description="Helical" evidence="9">
    <location>
        <begin position="330"/>
        <end position="350"/>
    </location>
</feature>
<evidence type="ECO:0000256" key="4">
    <source>
        <dbReference type="ARBA" id="ARBA00022725"/>
    </source>
</evidence>
<evidence type="ECO:0000256" key="2">
    <source>
        <dbReference type="ARBA" id="ARBA00022606"/>
    </source>
</evidence>
<comment type="similarity">
    <text evidence="9">Belongs to the insect chemoreceptor superfamily. Heteromeric odorant receptor channel (TC 1.A.69) family.</text>
</comment>
<evidence type="ECO:0000313" key="10">
    <source>
        <dbReference type="EMBL" id="KAF3054304.1"/>
    </source>
</evidence>
<dbReference type="AlphaFoldDB" id="A0A6G1LPY9"/>
<feature type="transmembrane region" description="Helical" evidence="9">
    <location>
        <begin position="221"/>
        <end position="246"/>
    </location>
</feature>
<evidence type="ECO:0000313" key="11">
    <source>
        <dbReference type="Proteomes" id="UP000479987"/>
    </source>
</evidence>
<dbReference type="GO" id="GO:0004984">
    <property type="term" value="F:olfactory receptor activity"/>
    <property type="evidence" value="ECO:0007669"/>
    <property type="project" value="InterPro"/>
</dbReference>
<gene>
    <name evidence="10" type="primary">Or-144</name>
    <name evidence="10" type="synonym">Nful_v1.0-Or-144</name>
    <name evidence="10" type="ORF">NFUL_NFUL000299</name>
</gene>
<dbReference type="EMBL" id="SGBU01000041">
    <property type="protein sequence ID" value="KAF3054304.1"/>
    <property type="molecule type" value="Genomic_DNA"/>
</dbReference>
<dbReference type="PANTHER" id="PTHR21137:SF42">
    <property type="entry name" value="ODORANT RECEPTOR 83A"/>
    <property type="match status" value="1"/>
</dbReference>
<evidence type="ECO:0000256" key="6">
    <source>
        <dbReference type="ARBA" id="ARBA00023136"/>
    </source>
</evidence>
<comment type="caution">
    <text evidence="10">The sequence shown here is derived from an EMBL/GenBank/DDBJ whole genome shotgun (WGS) entry which is preliminary data.</text>
</comment>
<feature type="transmembrane region" description="Helical" evidence="9">
    <location>
        <begin position="70"/>
        <end position="94"/>
    </location>
</feature>
<evidence type="ECO:0000256" key="9">
    <source>
        <dbReference type="RuleBase" id="RU351113"/>
    </source>
</evidence>
<dbReference type="GO" id="GO:0005886">
    <property type="term" value="C:plasma membrane"/>
    <property type="evidence" value="ECO:0007669"/>
    <property type="project" value="UniProtKB-SubCell"/>
</dbReference>
<organism evidence="10 11">
    <name type="scientific">Nylanderia fulva</name>
    <dbReference type="NCBI Taxonomy" id="613905"/>
    <lineage>
        <taxon>Eukaryota</taxon>
        <taxon>Metazoa</taxon>
        <taxon>Ecdysozoa</taxon>
        <taxon>Arthropoda</taxon>
        <taxon>Hexapoda</taxon>
        <taxon>Insecta</taxon>
        <taxon>Pterygota</taxon>
        <taxon>Neoptera</taxon>
        <taxon>Endopterygota</taxon>
        <taxon>Hymenoptera</taxon>
        <taxon>Apocrita</taxon>
        <taxon>Aculeata</taxon>
        <taxon>Formicoidea</taxon>
        <taxon>Formicidae</taxon>
        <taxon>Formicinae</taxon>
        <taxon>Nylanderia</taxon>
    </lineage>
</organism>
<keyword evidence="2 9" id="KW-0716">Sensory transduction</keyword>
<name>A0A6G1LPY9_9HYME</name>
<keyword evidence="4 9" id="KW-0552">Olfaction</keyword>
<keyword evidence="5 9" id="KW-1133">Transmembrane helix</keyword>
<dbReference type="GO" id="GO:0007165">
    <property type="term" value="P:signal transduction"/>
    <property type="evidence" value="ECO:0007669"/>
    <property type="project" value="UniProtKB-KW"/>
</dbReference>
<comment type="subcellular location">
    <subcellularLocation>
        <location evidence="9">Cell membrane</location>
        <topology evidence="9">Multi-pass membrane protein</topology>
    </subcellularLocation>
    <subcellularLocation>
        <location evidence="1">Membrane</location>
        <topology evidence="1">Multi-pass membrane protein</topology>
    </subcellularLocation>
</comment>
<keyword evidence="6 9" id="KW-0472">Membrane</keyword>
<feature type="transmembrane region" description="Helical" evidence="9">
    <location>
        <begin position="155"/>
        <end position="178"/>
    </location>
</feature>
<sequence>MRNEHRKVVRRGKISFVMFISFYDMDVSRSTAYEDFVWAVELNHLGLGLIGLWPTINSADKRRIDLDIRVGSILILMIFICGVPSICALVRVWGNLELMIDNLRMTLPLIMVSLKLVIMRWKQTVLSSILNMMAEDWMMSKLNTERDIMMKYARAARLFVIYTYVVIVSGLTLIVIPLCTGQSFRYLTNLTDRNKPLPMQTYYFYDTDPSPQFELTFLTQALTIFLIAYIYLSVDAFLGLIVFHICGQLENLRHRLANLVSRRDFDRALNNYIVTHIKIIRFAYNIEDIFTFIMLVLVLYFVIIFCLYGFQSLIVITERKINDKGIVGQLAYRVFVVVMLFIQMFLYCGVGELMTEKCDAMYRTLCDIEWYKLESNQAKNLIILLMRIQKPLCITAGGFVPLTITTFCSFLKTSIGYISFLLAHA</sequence>
<dbReference type="Pfam" id="PF02949">
    <property type="entry name" value="7tm_6"/>
    <property type="match status" value="1"/>
</dbReference>
<evidence type="ECO:0000256" key="5">
    <source>
        <dbReference type="ARBA" id="ARBA00022989"/>
    </source>
</evidence>
<evidence type="ECO:0000256" key="8">
    <source>
        <dbReference type="ARBA" id="ARBA00023224"/>
    </source>
</evidence>